<dbReference type="InterPro" id="IPR013324">
    <property type="entry name" value="RNA_pol_sigma_r3/r4-like"/>
</dbReference>
<evidence type="ECO:0000256" key="7">
    <source>
        <dbReference type="SAM" id="Coils"/>
    </source>
</evidence>
<evidence type="ECO:0000256" key="1">
    <source>
        <dbReference type="ARBA" id="ARBA00022490"/>
    </source>
</evidence>
<organism evidence="10 11">
    <name type="scientific">Ardenticatena maritima</name>
    <dbReference type="NCBI Taxonomy" id="872965"/>
    <lineage>
        <taxon>Bacteria</taxon>
        <taxon>Bacillati</taxon>
        <taxon>Chloroflexota</taxon>
        <taxon>Ardenticatenia</taxon>
        <taxon>Ardenticatenales</taxon>
        <taxon>Ardenticatenaceae</taxon>
        <taxon>Ardenticatena</taxon>
    </lineage>
</organism>
<dbReference type="Pfam" id="PF00140">
    <property type="entry name" value="Sigma70_r1_2"/>
    <property type="match status" value="1"/>
</dbReference>
<dbReference type="InterPro" id="IPR007624">
    <property type="entry name" value="RNA_pol_sigma70_r3"/>
</dbReference>
<evidence type="ECO:0000259" key="8">
    <source>
        <dbReference type="PROSITE" id="PS00715"/>
    </source>
</evidence>
<evidence type="ECO:0000313" key="10">
    <source>
        <dbReference type="EMBL" id="GAP63252.1"/>
    </source>
</evidence>
<dbReference type="Gene3D" id="1.10.220.120">
    <property type="entry name" value="Sigma-70 factor, region 1.1"/>
    <property type="match status" value="1"/>
</dbReference>
<dbReference type="Pfam" id="PF04542">
    <property type="entry name" value="Sigma70_r2"/>
    <property type="match status" value="1"/>
</dbReference>
<name>A0A0M8K939_9CHLR</name>
<dbReference type="InterPro" id="IPR042189">
    <property type="entry name" value="RNA_pol_sigma_70_r1_1_sf"/>
</dbReference>
<dbReference type="PROSITE" id="PS00716">
    <property type="entry name" value="SIGMA70_2"/>
    <property type="match status" value="1"/>
</dbReference>
<feature type="short sequence motif" description="Interaction with polymerase core subunit RpoC" evidence="6">
    <location>
        <begin position="228"/>
        <end position="231"/>
    </location>
</feature>
<dbReference type="NCBIfam" id="TIGR02937">
    <property type="entry name" value="sigma70-ECF"/>
    <property type="match status" value="1"/>
</dbReference>
<evidence type="ECO:0000256" key="2">
    <source>
        <dbReference type="ARBA" id="ARBA00023015"/>
    </source>
</evidence>
<keyword evidence="3 6" id="KW-0731">Sigma factor</keyword>
<comment type="subcellular location">
    <subcellularLocation>
        <location evidence="6">Cytoplasm</location>
    </subcellularLocation>
</comment>
<keyword evidence="7" id="KW-0175">Coiled coil</keyword>
<dbReference type="SUPFAM" id="SSF88946">
    <property type="entry name" value="Sigma2 domain of RNA polymerase sigma factors"/>
    <property type="match status" value="1"/>
</dbReference>
<dbReference type="GO" id="GO:0003677">
    <property type="term" value="F:DNA binding"/>
    <property type="evidence" value="ECO:0007669"/>
    <property type="project" value="UniProtKB-UniRule"/>
</dbReference>
<dbReference type="InterPro" id="IPR007627">
    <property type="entry name" value="RNA_pol_sigma70_r2"/>
</dbReference>
<dbReference type="GO" id="GO:0006352">
    <property type="term" value="P:DNA-templated transcription initiation"/>
    <property type="evidence" value="ECO:0007669"/>
    <property type="project" value="UniProtKB-UniRule"/>
</dbReference>
<accession>A0A0M8K939</accession>
<dbReference type="SUPFAM" id="SSF88659">
    <property type="entry name" value="Sigma3 and sigma4 domains of RNA polymerase sigma factors"/>
    <property type="match status" value="2"/>
</dbReference>
<sequence>MFLEKSFLPDLLADHATPAPGVLFISVALVLCVGGVSVNTVQEQIQSAKALLEKARERGYVTANELLDVFPEAEEALSQLDEIFELLEEEGIRVFQTEEEAKAEMARQTPASWNELQMDMESAVPETPVYDLSGIDIEDTVSLYLREVGSVPLLTAEQEVELAKQMEAGRMARERLEAGEYADDIEKAQLERLVRLGEMARDHLIKANSRLVVSIAKRYMNQGVPFLDLIQEGNLGLMRAVDKFDYKRGYKFSTYATWWIRQAITRAIADQGRTIRVPVHMSDRIRKLYGVSRELEQKLGREPTPQEIAEAMDISPQKVRWMLRISRRPLSLEKPVGEDGDSELGAFIEDEDSPAPTDVASNKLLRQELERALSTIDPREARILRLRFGLVDGRAHTLEELGQKFGLTRERIRQIEGEALRRLRHPSRSRRLKDYLNP</sequence>
<keyword evidence="1 6" id="KW-0963">Cytoplasm</keyword>
<dbReference type="InterPro" id="IPR000943">
    <property type="entry name" value="RNA_pol_sigma70"/>
</dbReference>
<feature type="DNA-binding region" description="H-T-H motif" evidence="6">
    <location>
        <begin position="398"/>
        <end position="417"/>
    </location>
</feature>
<dbReference type="PANTHER" id="PTHR30603:SF60">
    <property type="entry name" value="RNA POLYMERASE SIGMA FACTOR RPOD"/>
    <property type="match status" value="1"/>
</dbReference>
<comment type="function">
    <text evidence="6">Sigma factors are initiation factors that promote the attachment of RNA polymerase to specific initiation sites and are then released. This sigma factor is the primary sigma factor during exponential growth.</text>
</comment>
<dbReference type="InterPro" id="IPR013325">
    <property type="entry name" value="RNA_pol_sigma_r2"/>
</dbReference>
<dbReference type="InterPro" id="IPR028630">
    <property type="entry name" value="Sigma70_RpoD"/>
</dbReference>
<dbReference type="Pfam" id="PF03979">
    <property type="entry name" value="Sigma70_r1_1"/>
    <property type="match status" value="1"/>
</dbReference>
<proteinExistence type="inferred from homology"/>
<dbReference type="PROSITE" id="PS00715">
    <property type="entry name" value="SIGMA70_1"/>
    <property type="match status" value="1"/>
</dbReference>
<dbReference type="HAMAP" id="MF_00963">
    <property type="entry name" value="Sigma70_RpoD_SigA"/>
    <property type="match status" value="1"/>
</dbReference>
<dbReference type="InterPro" id="IPR012760">
    <property type="entry name" value="RNA_pol_sigma_RpoD_C"/>
</dbReference>
<dbReference type="InterPro" id="IPR007127">
    <property type="entry name" value="RNA_pol_sigma_70_r1_1"/>
</dbReference>
<feature type="region of interest" description="Sigma-70 factor domain-4" evidence="6">
    <location>
        <begin position="372"/>
        <end position="425"/>
    </location>
</feature>
<dbReference type="InterPro" id="IPR050239">
    <property type="entry name" value="Sigma-70_RNA_pol_init_factors"/>
</dbReference>
<dbReference type="EMBL" id="BBZA01000128">
    <property type="protein sequence ID" value="GAP63252.1"/>
    <property type="molecule type" value="Genomic_DNA"/>
</dbReference>
<keyword evidence="2 6" id="KW-0805">Transcription regulation</keyword>
<feature type="region of interest" description="Sigma-70 factor domain-2" evidence="6">
    <location>
        <begin position="204"/>
        <end position="274"/>
    </location>
</feature>
<dbReference type="NCBIfam" id="TIGR02393">
    <property type="entry name" value="RpoD_Cterm"/>
    <property type="match status" value="1"/>
</dbReference>
<dbReference type="Gene3D" id="1.10.601.10">
    <property type="entry name" value="RNA Polymerase Primary Sigma Factor"/>
    <property type="match status" value="2"/>
</dbReference>
<dbReference type="Pfam" id="PF04539">
    <property type="entry name" value="Sigma70_r3"/>
    <property type="match status" value="1"/>
</dbReference>
<dbReference type="Proteomes" id="UP000037784">
    <property type="component" value="Unassembled WGS sequence"/>
</dbReference>
<comment type="similarity">
    <text evidence="6">Belongs to the sigma-70 factor family. RpoD/SigA subfamily.</text>
</comment>
<comment type="caution">
    <text evidence="10">The sequence shown here is derived from an EMBL/GenBank/DDBJ whole genome shotgun (WGS) entry which is preliminary data.</text>
</comment>
<evidence type="ECO:0000259" key="9">
    <source>
        <dbReference type="PROSITE" id="PS00716"/>
    </source>
</evidence>
<dbReference type="Gene3D" id="1.10.10.10">
    <property type="entry name" value="Winged helix-like DNA-binding domain superfamily/Winged helix DNA-binding domain"/>
    <property type="match status" value="2"/>
</dbReference>
<dbReference type="GO" id="GO:0005737">
    <property type="term" value="C:cytoplasm"/>
    <property type="evidence" value="ECO:0007669"/>
    <property type="project" value="UniProtKB-SubCell"/>
</dbReference>
<dbReference type="InterPro" id="IPR014284">
    <property type="entry name" value="RNA_pol_sigma-70_dom"/>
</dbReference>
<reference evidence="10 11" key="1">
    <citation type="journal article" date="2015" name="Genome Announc.">
        <title>Draft Genome Sequence of a Heterotrophic Facultative Anaerobic Thermophilic Bacterium, Ardenticatena maritima Strain 110ST.</title>
        <authorList>
            <person name="Kawaichi S."/>
            <person name="Yoshida T."/>
            <person name="Sako Y."/>
            <person name="Nakamura R."/>
        </authorList>
    </citation>
    <scope>NUCLEOTIDE SEQUENCE [LARGE SCALE GENOMIC DNA]</scope>
    <source>
        <strain evidence="10 11">110S</strain>
    </source>
</reference>
<dbReference type="Pfam" id="PF04545">
    <property type="entry name" value="Sigma70_r4"/>
    <property type="match status" value="1"/>
</dbReference>
<dbReference type="GO" id="GO:0016987">
    <property type="term" value="F:sigma factor activity"/>
    <property type="evidence" value="ECO:0007669"/>
    <property type="project" value="UniProtKB-UniRule"/>
</dbReference>
<evidence type="ECO:0000256" key="5">
    <source>
        <dbReference type="ARBA" id="ARBA00023163"/>
    </source>
</evidence>
<dbReference type="InParanoid" id="A0A0M8K939"/>
<protein>
    <recommendedName>
        <fullName evidence="6">RNA polymerase sigma factor SigA</fullName>
    </recommendedName>
</protein>
<dbReference type="FunFam" id="1.10.601.10:FF:000001">
    <property type="entry name" value="RNA polymerase sigma factor SigA"/>
    <property type="match status" value="1"/>
</dbReference>
<keyword evidence="11" id="KW-1185">Reference proteome</keyword>
<feature type="domain" description="RNA polymerase sigma-70" evidence="9">
    <location>
        <begin position="397"/>
        <end position="423"/>
    </location>
</feature>
<evidence type="ECO:0000256" key="6">
    <source>
        <dbReference type="HAMAP-Rule" id="MF_00963"/>
    </source>
</evidence>
<dbReference type="InterPro" id="IPR036388">
    <property type="entry name" value="WH-like_DNA-bd_sf"/>
</dbReference>
<dbReference type="InterPro" id="IPR009042">
    <property type="entry name" value="RNA_pol_sigma70_r1_2"/>
</dbReference>
<evidence type="ECO:0000256" key="3">
    <source>
        <dbReference type="ARBA" id="ARBA00023082"/>
    </source>
</evidence>
<gene>
    <name evidence="6" type="primary">sigA</name>
    <name evidence="10" type="ORF">ARMA_1675</name>
</gene>
<feature type="domain" description="RNA polymerase sigma-70" evidence="8">
    <location>
        <begin position="228"/>
        <end position="241"/>
    </location>
</feature>
<dbReference type="InterPro" id="IPR007630">
    <property type="entry name" value="RNA_pol_sigma70_r4"/>
</dbReference>
<dbReference type="FunCoup" id="A0A0M8K939">
    <property type="interactions" value="458"/>
</dbReference>
<dbReference type="STRING" id="872965.SE16_05050"/>
<dbReference type="PANTHER" id="PTHR30603">
    <property type="entry name" value="RNA POLYMERASE SIGMA FACTOR RPO"/>
    <property type="match status" value="1"/>
</dbReference>
<dbReference type="CDD" id="cd06171">
    <property type="entry name" value="Sigma70_r4"/>
    <property type="match status" value="1"/>
</dbReference>
<evidence type="ECO:0000313" key="11">
    <source>
        <dbReference type="Proteomes" id="UP000037784"/>
    </source>
</evidence>
<keyword evidence="4 6" id="KW-0238">DNA-binding</keyword>
<keyword evidence="5 6" id="KW-0804">Transcription</keyword>
<comment type="subunit">
    <text evidence="6">Interacts transiently with the RNA polymerase catalytic core.</text>
</comment>
<feature type="region of interest" description="Sigma-70 factor domain-3" evidence="6">
    <location>
        <begin position="283"/>
        <end position="359"/>
    </location>
</feature>
<feature type="coiled-coil region" evidence="7">
    <location>
        <begin position="38"/>
        <end position="90"/>
    </location>
</feature>
<evidence type="ECO:0000256" key="4">
    <source>
        <dbReference type="ARBA" id="ARBA00023125"/>
    </source>
</evidence>
<reference evidence="11" key="2">
    <citation type="submission" date="2015-08" db="EMBL/GenBank/DDBJ databases">
        <title>Draft Genome Sequence of a Heterotrophic Facultative Anaerobic Bacterium Ardenticatena maritima Strain 110S.</title>
        <authorList>
            <person name="Kawaichi S."/>
            <person name="Yoshida T."/>
            <person name="Sako Y."/>
            <person name="Nakamura R."/>
        </authorList>
    </citation>
    <scope>NUCLEOTIDE SEQUENCE [LARGE SCALE GENOMIC DNA]</scope>
    <source>
        <strain evidence="11">110S</strain>
    </source>
</reference>
<dbReference type="AlphaFoldDB" id="A0A0M8K939"/>
<dbReference type="PRINTS" id="PR00046">
    <property type="entry name" value="SIGMA70FCT"/>
</dbReference>